<proteinExistence type="predicted"/>
<dbReference type="GO" id="GO:0004519">
    <property type="term" value="F:endonuclease activity"/>
    <property type="evidence" value="ECO:0007669"/>
    <property type="project" value="UniProtKB-KW"/>
</dbReference>
<reference evidence="1" key="1">
    <citation type="journal article" date="2019" name="MBio">
        <title>Virus Genomes from Deep Sea Sediments Expand the Ocean Megavirome and Support Independent Origins of Viral Gigantism.</title>
        <authorList>
            <person name="Backstrom D."/>
            <person name="Yutin N."/>
            <person name="Jorgensen S.L."/>
            <person name="Dharamshi J."/>
            <person name="Homa F."/>
            <person name="Zaremba-Niedwiedzka K."/>
            <person name="Spang A."/>
            <person name="Wolf Y.I."/>
            <person name="Koonin E.V."/>
            <person name="Ettema T.J."/>
        </authorList>
    </citation>
    <scope>NUCLEOTIDE SEQUENCE</scope>
</reference>
<keyword evidence="1" id="KW-0540">Nuclease</keyword>
<sequence>MIKIGKVLSRRVKGFPRYPISVPQIPKNKGTFASKGERFMTACLENIFIAPFHKIRPDWLRNPRTKRKLELDAYNNSLKIAGEYNGMQHYVYPNFFHKTYSSFKSQVERDLIKEKICRKNRVYLIRVPYTVSCTVMQDYIYSVLIKSVRNYDWKKDL</sequence>
<organism evidence="1">
    <name type="scientific">Pithovirus LCDPAC01</name>
    <dbReference type="NCBI Taxonomy" id="2506600"/>
    <lineage>
        <taxon>Viruses</taxon>
        <taxon>Pithoviruses</taxon>
    </lineage>
</organism>
<evidence type="ECO:0000313" key="1">
    <source>
        <dbReference type="EMBL" id="QBK84534.1"/>
    </source>
</evidence>
<accession>A0A481YNI9</accession>
<name>A0A481YNI9_9VIRU</name>
<keyword evidence="1" id="KW-0378">Hydrolase</keyword>
<keyword evidence="1" id="KW-0255">Endonuclease</keyword>
<protein>
    <submittedName>
        <fullName evidence="1">Restriction endonuclease</fullName>
    </submittedName>
</protein>
<gene>
    <name evidence="1" type="ORF">LCDPAC01_00150</name>
</gene>
<dbReference type="Gene3D" id="3.40.960.10">
    <property type="entry name" value="VSR Endonuclease"/>
    <property type="match status" value="1"/>
</dbReference>
<dbReference type="EMBL" id="MK500278">
    <property type="protein sequence ID" value="QBK84534.1"/>
    <property type="molecule type" value="Genomic_DNA"/>
</dbReference>